<feature type="domain" description="RNA-binding Nab2-type zinc finger" evidence="11">
    <location>
        <begin position="271"/>
        <end position="299"/>
    </location>
</feature>
<feature type="compositionally biased region" description="Polar residues" evidence="8">
    <location>
        <begin position="179"/>
        <end position="190"/>
    </location>
</feature>
<dbReference type="Gene3D" id="4.10.1000.40">
    <property type="match status" value="3"/>
</dbReference>
<accession>A0A1Q3A157</accession>
<evidence type="ECO:0000256" key="4">
    <source>
        <dbReference type="ARBA" id="ARBA00022737"/>
    </source>
</evidence>
<dbReference type="Pfam" id="PF18260">
    <property type="entry name" value="Nab2p_Zf1"/>
    <property type="match status" value="1"/>
</dbReference>
<feature type="domain" description="Nab2 type CCCH zinc finger 4" evidence="12">
    <location>
        <begin position="349"/>
        <end position="377"/>
    </location>
</feature>
<feature type="region of interest" description="Disordered" evidence="8">
    <location>
        <begin position="512"/>
        <end position="542"/>
    </location>
</feature>
<evidence type="ECO:0000259" key="11">
    <source>
        <dbReference type="Pfam" id="PF21457"/>
    </source>
</evidence>
<comment type="subcellular location">
    <subcellularLocation>
        <location evidence="1">Nucleus</location>
    </subcellularLocation>
</comment>
<evidence type="ECO:0000256" key="8">
    <source>
        <dbReference type="SAM" id="MobiDB-lite"/>
    </source>
</evidence>
<keyword evidence="3" id="KW-0479">Metal-binding</keyword>
<dbReference type="InterPro" id="IPR048410">
    <property type="entry name" value="Znf-CCCH_2-like_3"/>
</dbReference>
<feature type="compositionally biased region" description="Gly residues" evidence="8">
    <location>
        <begin position="195"/>
        <end position="208"/>
    </location>
</feature>
<evidence type="ECO:0000256" key="2">
    <source>
        <dbReference type="ARBA" id="ARBA00008423"/>
    </source>
</evidence>
<dbReference type="GO" id="GO:0008270">
    <property type="term" value="F:zinc ion binding"/>
    <property type="evidence" value="ECO:0007669"/>
    <property type="project" value="UniProtKB-KW"/>
</dbReference>
<organism evidence="13 14">
    <name type="scientific">Zygosaccharomyces rouxii</name>
    <dbReference type="NCBI Taxonomy" id="4956"/>
    <lineage>
        <taxon>Eukaryota</taxon>
        <taxon>Fungi</taxon>
        <taxon>Dikarya</taxon>
        <taxon>Ascomycota</taxon>
        <taxon>Saccharomycotina</taxon>
        <taxon>Saccharomycetes</taxon>
        <taxon>Saccharomycetales</taxon>
        <taxon>Saccharomycetaceae</taxon>
        <taxon>Zygosaccharomyces</taxon>
    </lineage>
</organism>
<keyword evidence="4" id="KW-0677">Repeat</keyword>
<gene>
    <name evidence="13" type="ORF">ZYGR_0P00650</name>
</gene>
<dbReference type="InterPro" id="IPR049017">
    <property type="entry name" value="Nab2_Znf4"/>
</dbReference>
<dbReference type="GO" id="GO:0043488">
    <property type="term" value="P:regulation of mRNA stability"/>
    <property type="evidence" value="ECO:0007669"/>
    <property type="project" value="InterPro"/>
</dbReference>
<feature type="domain" description="Nuclear polyadenylated RNA-binding 2 protein CCCH zinc finger 1" evidence="10">
    <location>
        <begin position="242"/>
        <end position="268"/>
    </location>
</feature>
<keyword evidence="6" id="KW-0862">Zinc</keyword>
<evidence type="ECO:0000313" key="13">
    <source>
        <dbReference type="EMBL" id="GAV49422.1"/>
    </source>
</evidence>
<dbReference type="PANTHER" id="PTHR14738:SF29">
    <property type="entry name" value="ZINC FINGER CCCH DOMAIN-CONTAINING PROTEIN 14"/>
    <property type="match status" value="1"/>
</dbReference>
<dbReference type="InterPro" id="IPR040366">
    <property type="entry name" value="Nab2/ZC3H14"/>
</dbReference>
<dbReference type="PANTHER" id="PTHR14738">
    <property type="entry name" value="ZINC FINGER CCCH DOMAIN-CONTAINING PROTEIN 14"/>
    <property type="match status" value="1"/>
</dbReference>
<dbReference type="InterPro" id="IPR043094">
    <property type="entry name" value="Nab2/ZC3H14_N_sf"/>
</dbReference>
<evidence type="ECO:0000259" key="12">
    <source>
        <dbReference type="Pfam" id="PF21803"/>
    </source>
</evidence>
<dbReference type="AlphaFoldDB" id="A0A1Q3A157"/>
<feature type="domain" description="Nuclear abundant poly(A) RNA-binding protein Nab2 N-terminal" evidence="9">
    <location>
        <begin position="40"/>
        <end position="139"/>
    </location>
</feature>
<dbReference type="FunFam" id="4.10.1000.40:FF:000003">
    <property type="entry name" value="Nuclear polyadenylated RNA-binding protein NAB2"/>
    <property type="match status" value="1"/>
</dbReference>
<evidence type="ECO:0000256" key="1">
    <source>
        <dbReference type="ARBA" id="ARBA00004123"/>
    </source>
</evidence>
<evidence type="ECO:0000256" key="6">
    <source>
        <dbReference type="ARBA" id="ARBA00022833"/>
    </source>
</evidence>
<dbReference type="eggNOG" id="KOG3702">
    <property type="taxonomic scope" value="Eukaryota"/>
</dbReference>
<keyword evidence="5" id="KW-0863">Zinc-finger</keyword>
<dbReference type="Pfam" id="PF21457">
    <property type="entry name" value="zf-CCCH_2-like_3"/>
    <property type="match status" value="1"/>
</dbReference>
<evidence type="ECO:0000259" key="9">
    <source>
        <dbReference type="Pfam" id="PF11517"/>
    </source>
</evidence>
<evidence type="ECO:0008006" key="15">
    <source>
        <dbReference type="Google" id="ProtNLM"/>
    </source>
</evidence>
<dbReference type="Proteomes" id="UP000187013">
    <property type="component" value="Unassembled WGS sequence"/>
</dbReference>
<protein>
    <recommendedName>
        <fullName evidence="15">Nuclear polyadenylated RNA-binding protein NAB2</fullName>
    </recommendedName>
</protein>
<reference evidence="13 14" key="1">
    <citation type="submission" date="2016-08" db="EMBL/GenBank/DDBJ databases">
        <title>Draft genome sequence of allopolyploid Zygosaccharomyces rouxii.</title>
        <authorList>
            <person name="Watanabe J."/>
            <person name="Uehara K."/>
            <person name="Mogi Y."/>
            <person name="Tsukioka Y."/>
        </authorList>
    </citation>
    <scope>NUCLEOTIDE SEQUENCE [LARGE SCALE GENOMIC DNA]</scope>
    <source>
        <strain evidence="13 14">NBRC 110957</strain>
    </source>
</reference>
<dbReference type="FunFam" id="4.10.1000.40:FF:000005">
    <property type="entry name" value="Polyadenylated RNA binding protein"/>
    <property type="match status" value="1"/>
</dbReference>
<evidence type="ECO:0000256" key="7">
    <source>
        <dbReference type="ARBA" id="ARBA00023242"/>
    </source>
</evidence>
<comment type="caution">
    <text evidence="13">The sequence shown here is derived from an EMBL/GenBank/DDBJ whole genome shotgun (WGS) entry which is preliminary data.</text>
</comment>
<proteinExistence type="inferred from homology"/>
<dbReference type="EMBL" id="BDGX01000016">
    <property type="protein sequence ID" value="GAV49422.1"/>
    <property type="molecule type" value="Genomic_DNA"/>
</dbReference>
<dbReference type="GO" id="GO:0005737">
    <property type="term" value="C:cytoplasm"/>
    <property type="evidence" value="ECO:0007669"/>
    <property type="project" value="TreeGrafter"/>
</dbReference>
<dbReference type="Pfam" id="PF14608">
    <property type="entry name" value="zf-CCCH_2"/>
    <property type="match status" value="4"/>
</dbReference>
<keyword evidence="7" id="KW-0539">Nucleus</keyword>
<dbReference type="InterPro" id="IPR021083">
    <property type="entry name" value="Nab2_N"/>
</dbReference>
<dbReference type="GO" id="GO:0005634">
    <property type="term" value="C:nucleus"/>
    <property type="evidence" value="ECO:0007669"/>
    <property type="project" value="UniProtKB-SubCell"/>
</dbReference>
<evidence type="ECO:0000256" key="3">
    <source>
        <dbReference type="ARBA" id="ARBA00022723"/>
    </source>
</evidence>
<dbReference type="InterPro" id="IPR041044">
    <property type="entry name" value="Nab2p_Zf1"/>
</dbReference>
<evidence type="ECO:0000259" key="10">
    <source>
        <dbReference type="Pfam" id="PF18260"/>
    </source>
</evidence>
<dbReference type="Gene3D" id="1.10.340.40">
    <property type="entry name" value="Nuclear abundant poly(A) RNA-bind protein 2, N-terminal domain"/>
    <property type="match status" value="1"/>
</dbReference>
<feature type="compositionally biased region" description="Low complexity" evidence="8">
    <location>
        <begin position="137"/>
        <end position="156"/>
    </location>
</feature>
<feature type="compositionally biased region" description="Low complexity" evidence="8">
    <location>
        <begin position="209"/>
        <end position="223"/>
    </location>
</feature>
<sequence>MTYKIFLVSVIKTKGDYEKNHFPSFKIPSTKRTSGKIDKMSSEQYTENLKIIVAEKLGTLENFNEDIKYVAEYIVLLMVNGGTLENVVHELSTLFDSVSTEALTDVVQTAFFALEALQQGETVDSIVGKIRGVLQQPVQQEQQPQPPQQEQQQQQQPPQPPAPMSAFGGIVSTEPPAKLNTTDFQPNFQQRNGAVGKGGRGGRGGRGATRGASRGASRNGNARFNPLAKALGINGEGAGNLNFVHSKKEGRCKVFPRCPLGKSCPHAHPTKVCNDYPNCPKPPGTCEFLHPSEDEELMREIERTREEFQQRKAALLAAKAKPVQTGIVICKFGILCSNPLCPFGHPTPANEDAKVLELMWCANNLTCQDPSCTRAHSSLSKIRDVTPLGGPKKPPVVMAPRPVEKSLEQCKFGTHCTNKRCKYRHARSHIMCREGANCTRIDCLFGHPINEDCKFGIDCRNPNCLFRHPTGRNIDANTNSGNGGAANAENTGVGEGFSTSQRLFAIPEGPHIEQSQAQGGGGLPSIYAPANAQNMDQDTDMN</sequence>
<dbReference type="GO" id="GO:0008143">
    <property type="term" value="F:poly(A) binding"/>
    <property type="evidence" value="ECO:0007669"/>
    <property type="project" value="InterPro"/>
</dbReference>
<feature type="region of interest" description="Disordered" evidence="8">
    <location>
        <begin position="137"/>
        <end position="223"/>
    </location>
</feature>
<comment type="similarity">
    <text evidence="2">Belongs to the ZC3H14 family.</text>
</comment>
<dbReference type="Pfam" id="PF21803">
    <property type="entry name" value="Nab2-zf4"/>
    <property type="match status" value="1"/>
</dbReference>
<dbReference type="Pfam" id="PF11517">
    <property type="entry name" value="Nab2"/>
    <property type="match status" value="1"/>
</dbReference>
<evidence type="ECO:0000256" key="5">
    <source>
        <dbReference type="ARBA" id="ARBA00022771"/>
    </source>
</evidence>
<name>A0A1Q3A157_ZYGRO</name>
<evidence type="ECO:0000313" key="14">
    <source>
        <dbReference type="Proteomes" id="UP000187013"/>
    </source>
</evidence>
<dbReference type="OrthoDB" id="438553at2759"/>